<keyword evidence="19" id="KW-1185">Reference proteome</keyword>
<dbReference type="KEGG" id="nph:NP_2172A"/>
<evidence type="ECO:0000313" key="19">
    <source>
        <dbReference type="Proteomes" id="UP000002698"/>
    </source>
</evidence>
<evidence type="ECO:0000259" key="17">
    <source>
        <dbReference type="PROSITE" id="PS50894"/>
    </source>
</evidence>
<dbReference type="InterPro" id="IPR008207">
    <property type="entry name" value="Sig_transdc_His_kin_Hpt_dom"/>
</dbReference>
<sequence>MNEDHMHAFVSECRESITDLNNALLALEDDPTDNEAIESVFRTAHTLKGNFGAMGFSNASELAHVLEDLLDEIRDGEIDVTPEIMDAAFDGVDRIETIVDEIEADGDSQTNPNETIERLRAAIEEGMGEAAAAPQDGSDEATADEADEDGEDTESADESDDVTFAHADEEPEFEDADSIAYARVELDPDGMLGVDSMLALEPLADGFERLETAPSRDEIEEGDYDGTFDAFVADVSTDDIESTLADIGAVEDFETAAIAGADGAEGADAAEATEESVDEAAEAPADESAAENGAAEADAADDEPTEDIEQPDEAVADDTESDEEPAAEDDTEADADQSSDDSSSGSSGSSSSTSSGGSDISSVRVDVDRLDELHGLVEQLVTGRITIRRAIENEDLETAQTSLNDFDKVTSRLQNTVMDMRLIPLRRVVSNLPRVVRDVARSQGKEISFEMHGQDIELDRSILTEIEDPLIHILRNAVDHGVEAPDKREEAGKPREGKVELRASRQRDHVTIIVEDDGGGIDPDIMRNKAVNEGILTESEAEELSDSDAYDLIFHPGFSTADEVTDVSGRGVGMDVVNSTVEQLDGSVNVESELGEGTKVELRLPVSVAIVNVLFVNVGEQVYGIPIKNIDELTRASDTETVNGEPVVRHDDEVYPVIDLDSALEIDPDAAAVDGESAVAADGGELGDMARRSDEEGMLVRIRESVRPVALRCDSFSDQEEVVVKPLEGSLSGIPGLSGTAILGDGNIVPILDVVSLEE</sequence>
<dbReference type="Gene3D" id="1.10.287.560">
    <property type="entry name" value="Histidine kinase CheA-like, homodimeric domain"/>
    <property type="match status" value="1"/>
</dbReference>
<dbReference type="GO" id="GO:0006935">
    <property type="term" value="P:chemotaxis"/>
    <property type="evidence" value="ECO:0007669"/>
    <property type="project" value="UniProtKB-KW"/>
</dbReference>
<dbReference type="InterPro" id="IPR036641">
    <property type="entry name" value="HPT_dom_sf"/>
</dbReference>
<evidence type="ECO:0000256" key="9">
    <source>
        <dbReference type="ARBA" id="ARBA00022741"/>
    </source>
</evidence>
<dbReference type="PANTHER" id="PTHR43395">
    <property type="entry name" value="SENSOR HISTIDINE KINASE CHEA"/>
    <property type="match status" value="1"/>
</dbReference>
<dbReference type="Pfam" id="PF01627">
    <property type="entry name" value="Hpt"/>
    <property type="match status" value="1"/>
</dbReference>
<keyword evidence="5" id="KW-0963">Cytoplasm</keyword>
<dbReference type="RefSeq" id="WP_011322805.1">
    <property type="nucleotide sequence ID" value="NC_007426.1"/>
</dbReference>
<keyword evidence="12" id="KW-0902">Two-component regulatory system</keyword>
<comment type="catalytic activity">
    <reaction evidence="1">
        <text>ATP + protein L-histidine = ADP + protein N-phospho-L-histidine.</text>
        <dbReference type="EC" id="2.7.13.3"/>
    </reaction>
</comment>
<dbReference type="SUPFAM" id="SSF55874">
    <property type="entry name" value="ATPase domain of HSP90 chaperone/DNA topoisomerase II/histidine kinase"/>
    <property type="match status" value="1"/>
</dbReference>
<evidence type="ECO:0000259" key="16">
    <source>
        <dbReference type="PROSITE" id="PS50851"/>
    </source>
</evidence>
<dbReference type="InterPro" id="IPR051315">
    <property type="entry name" value="Bact_Chemotaxis_CheA"/>
</dbReference>
<feature type="compositionally biased region" description="Acidic residues" evidence="14">
    <location>
        <begin position="271"/>
        <end position="289"/>
    </location>
</feature>
<organism evidence="18 19">
    <name type="scientific">Natronomonas pharaonis (strain ATCC 35678 / DSM 2160 / CIP 103997 / JCM 8858 / NBRC 14720 / NCIMB 2260 / Gabara)</name>
    <name type="common">Halobacterium pharaonis</name>
    <dbReference type="NCBI Taxonomy" id="348780"/>
    <lineage>
        <taxon>Archaea</taxon>
        <taxon>Methanobacteriati</taxon>
        <taxon>Methanobacteriota</taxon>
        <taxon>Stenosarchaea group</taxon>
        <taxon>Halobacteria</taxon>
        <taxon>Halobacteriales</taxon>
        <taxon>Natronomonadaceae</taxon>
        <taxon>Natronomonas</taxon>
    </lineage>
</organism>
<dbReference type="GO" id="GO:0000155">
    <property type="term" value="F:phosphorelay sensor kinase activity"/>
    <property type="evidence" value="ECO:0007669"/>
    <property type="project" value="InterPro"/>
</dbReference>
<evidence type="ECO:0000256" key="6">
    <source>
        <dbReference type="ARBA" id="ARBA00022500"/>
    </source>
</evidence>
<gene>
    <name evidence="18" type="primary">cheA</name>
    <name evidence="18" type="ordered locus">NP_2172A</name>
</gene>
<dbReference type="Gene3D" id="3.30.565.10">
    <property type="entry name" value="Histidine kinase-like ATPase, C-terminal domain"/>
    <property type="match status" value="1"/>
</dbReference>
<keyword evidence="9" id="KW-0547">Nucleotide-binding</keyword>
<dbReference type="SUPFAM" id="SSF50341">
    <property type="entry name" value="CheW-like"/>
    <property type="match status" value="1"/>
</dbReference>
<dbReference type="InterPro" id="IPR037006">
    <property type="entry name" value="CheA-like_homodim_sf"/>
</dbReference>
<dbReference type="InterPro" id="IPR004105">
    <property type="entry name" value="CheA-like_dim"/>
</dbReference>
<evidence type="ECO:0000256" key="1">
    <source>
        <dbReference type="ARBA" id="ARBA00000085"/>
    </source>
</evidence>
<evidence type="ECO:0000256" key="14">
    <source>
        <dbReference type="SAM" id="MobiDB-lite"/>
    </source>
</evidence>
<feature type="domain" description="HPt" evidence="17">
    <location>
        <begin position="1"/>
        <end position="102"/>
    </location>
</feature>
<dbReference type="eggNOG" id="arCOG04403">
    <property type="taxonomic scope" value="Archaea"/>
</dbReference>
<feature type="region of interest" description="Disordered" evidence="14">
    <location>
        <begin position="263"/>
        <end position="361"/>
    </location>
</feature>
<dbReference type="EC" id="2.7.13.3" evidence="3"/>
<dbReference type="SUPFAM" id="SSF55052">
    <property type="entry name" value="CheY-binding domain of CheA"/>
    <property type="match status" value="1"/>
</dbReference>
<dbReference type="CDD" id="cd16916">
    <property type="entry name" value="HATPase_CheA-like"/>
    <property type="match status" value="1"/>
</dbReference>
<dbReference type="PROSITE" id="PS50109">
    <property type="entry name" value="HIS_KIN"/>
    <property type="match status" value="1"/>
</dbReference>
<name>A0A1U7EVU6_NATPD</name>
<dbReference type="CDD" id="cd00088">
    <property type="entry name" value="HPT"/>
    <property type="match status" value="1"/>
</dbReference>
<keyword evidence="11" id="KW-0067">ATP-binding</keyword>
<evidence type="ECO:0000313" key="18">
    <source>
        <dbReference type="EMBL" id="CAI49177.1"/>
    </source>
</evidence>
<evidence type="ECO:0000256" key="7">
    <source>
        <dbReference type="ARBA" id="ARBA00022553"/>
    </source>
</evidence>
<dbReference type="InterPro" id="IPR004358">
    <property type="entry name" value="Sig_transdc_His_kin-like_C"/>
</dbReference>
<dbReference type="Pfam" id="PF02518">
    <property type="entry name" value="HATPase_c"/>
    <property type="match status" value="1"/>
</dbReference>
<dbReference type="STRING" id="348780.NP_2172A"/>
<accession>A0A1U7EVU6</accession>
<dbReference type="InterPro" id="IPR036890">
    <property type="entry name" value="HATPase_C_sf"/>
</dbReference>
<reference evidence="18 19" key="1">
    <citation type="journal article" date="2005" name="Genome Res.">
        <title>Living with two extremes: conclusions from the genome sequence of Natronomonas pharaonis.</title>
        <authorList>
            <person name="Falb M."/>
            <person name="Pfeiffer F."/>
            <person name="Palm P."/>
            <person name="Rodewald K."/>
            <person name="Hickmann V."/>
            <person name="Tittor J."/>
            <person name="Oesterhelt D."/>
        </authorList>
    </citation>
    <scope>NUCLEOTIDE SEQUENCE [LARGE SCALE GENOMIC DNA]</scope>
    <source>
        <strain evidence="19">ATCC 35678 / DSM 2160 / CIP 103997 / JCM 8858 / NBRC 14720 / NCIMB 2260 / Gabara</strain>
    </source>
</reference>
<evidence type="ECO:0000256" key="13">
    <source>
        <dbReference type="PROSITE-ProRule" id="PRU00110"/>
    </source>
</evidence>
<feature type="compositionally biased region" description="Acidic residues" evidence="14">
    <location>
        <begin position="137"/>
        <end position="160"/>
    </location>
</feature>
<comment type="subcellular location">
    <subcellularLocation>
        <location evidence="2">Cytoplasm</location>
    </subcellularLocation>
</comment>
<feature type="modified residue" description="Phosphohistidine" evidence="13">
    <location>
        <position position="45"/>
    </location>
</feature>
<evidence type="ECO:0000256" key="4">
    <source>
        <dbReference type="ARBA" id="ARBA00021495"/>
    </source>
</evidence>
<dbReference type="PRINTS" id="PR00344">
    <property type="entry name" value="BCTRLSENSOR"/>
</dbReference>
<dbReference type="OrthoDB" id="293137at2157"/>
<evidence type="ECO:0000256" key="10">
    <source>
        <dbReference type="ARBA" id="ARBA00022777"/>
    </source>
</evidence>
<feature type="compositionally biased region" description="Acidic residues" evidence="14">
    <location>
        <begin position="298"/>
        <end position="339"/>
    </location>
</feature>
<dbReference type="SUPFAM" id="SSF47226">
    <property type="entry name" value="Histidine-containing phosphotransfer domain, HPT domain"/>
    <property type="match status" value="1"/>
</dbReference>
<protein>
    <recommendedName>
        <fullName evidence="4">Chemotaxis protein CheA</fullName>
        <ecNumber evidence="3">2.7.13.3</ecNumber>
    </recommendedName>
</protein>
<dbReference type="InterPro" id="IPR010808">
    <property type="entry name" value="CheA_P2-bd"/>
</dbReference>
<keyword evidence="10 18" id="KW-0418">Kinase</keyword>
<feature type="region of interest" description="Disordered" evidence="14">
    <location>
        <begin position="127"/>
        <end position="160"/>
    </location>
</feature>
<dbReference type="InterPro" id="IPR003594">
    <property type="entry name" value="HATPase_dom"/>
</dbReference>
<evidence type="ECO:0000256" key="5">
    <source>
        <dbReference type="ARBA" id="ARBA00022490"/>
    </source>
</evidence>
<dbReference type="Pfam" id="PF02895">
    <property type="entry name" value="H-kinase_dim"/>
    <property type="match status" value="1"/>
</dbReference>
<evidence type="ECO:0000259" key="15">
    <source>
        <dbReference type="PROSITE" id="PS50109"/>
    </source>
</evidence>
<dbReference type="InterPro" id="IPR036097">
    <property type="entry name" value="HisK_dim/P_sf"/>
</dbReference>
<dbReference type="PROSITE" id="PS50851">
    <property type="entry name" value="CHEW"/>
    <property type="match status" value="1"/>
</dbReference>
<keyword evidence="8 18" id="KW-0808">Transferase</keyword>
<dbReference type="HOGENOM" id="CLU_000650_3_6_2"/>
<dbReference type="InterPro" id="IPR036061">
    <property type="entry name" value="CheW-like_dom_sf"/>
</dbReference>
<dbReference type="Pfam" id="PF01584">
    <property type="entry name" value="CheW"/>
    <property type="match status" value="1"/>
</dbReference>
<dbReference type="SMART" id="SM00260">
    <property type="entry name" value="CheW"/>
    <property type="match status" value="1"/>
</dbReference>
<feature type="compositionally biased region" description="Low complexity" evidence="14">
    <location>
        <begin position="340"/>
        <end position="361"/>
    </location>
</feature>
<evidence type="ECO:0000256" key="12">
    <source>
        <dbReference type="ARBA" id="ARBA00023012"/>
    </source>
</evidence>
<proteinExistence type="predicted"/>
<feature type="domain" description="Histidine kinase" evidence="15">
    <location>
        <begin position="392"/>
        <end position="608"/>
    </location>
</feature>
<dbReference type="Pfam" id="PF07194">
    <property type="entry name" value="P2"/>
    <property type="match status" value="1"/>
</dbReference>
<evidence type="ECO:0000256" key="3">
    <source>
        <dbReference type="ARBA" id="ARBA00012438"/>
    </source>
</evidence>
<dbReference type="InterPro" id="IPR005467">
    <property type="entry name" value="His_kinase_dom"/>
</dbReference>
<dbReference type="Gene3D" id="2.30.30.40">
    <property type="entry name" value="SH3 Domains"/>
    <property type="match status" value="1"/>
</dbReference>
<dbReference type="AlphaFoldDB" id="A0A1U7EVU6"/>
<dbReference type="PROSITE" id="PS50894">
    <property type="entry name" value="HPT"/>
    <property type="match status" value="1"/>
</dbReference>
<dbReference type="InterPro" id="IPR035891">
    <property type="entry name" value="CheY-binding_CheA"/>
</dbReference>
<dbReference type="InterPro" id="IPR002545">
    <property type="entry name" value="CheW-lke_dom"/>
</dbReference>
<dbReference type="EMBL" id="CR936257">
    <property type="protein sequence ID" value="CAI49177.1"/>
    <property type="molecule type" value="Genomic_DNA"/>
</dbReference>
<dbReference type="GO" id="GO:0005737">
    <property type="term" value="C:cytoplasm"/>
    <property type="evidence" value="ECO:0007669"/>
    <property type="project" value="UniProtKB-SubCell"/>
</dbReference>
<dbReference type="FunFam" id="3.30.565.10:FF:000016">
    <property type="entry name" value="Chemotaxis protein CheA, putative"/>
    <property type="match status" value="1"/>
</dbReference>
<dbReference type="SMART" id="SM01231">
    <property type="entry name" value="H-kinase_dim"/>
    <property type="match status" value="1"/>
</dbReference>
<dbReference type="SMART" id="SM00387">
    <property type="entry name" value="HATPase_c"/>
    <property type="match status" value="1"/>
</dbReference>
<dbReference type="PANTHER" id="PTHR43395:SF10">
    <property type="entry name" value="CHEMOTAXIS PROTEIN CHEA"/>
    <property type="match status" value="1"/>
</dbReference>
<dbReference type="Proteomes" id="UP000002698">
    <property type="component" value="Chromosome"/>
</dbReference>
<dbReference type="GeneID" id="3702597"/>
<dbReference type="SMART" id="SM00073">
    <property type="entry name" value="HPT"/>
    <property type="match status" value="1"/>
</dbReference>
<dbReference type="Gene3D" id="1.20.120.160">
    <property type="entry name" value="HPT domain"/>
    <property type="match status" value="1"/>
</dbReference>
<keyword evidence="6" id="KW-0145">Chemotaxis</keyword>
<dbReference type="GO" id="GO:0005524">
    <property type="term" value="F:ATP binding"/>
    <property type="evidence" value="ECO:0007669"/>
    <property type="project" value="UniProtKB-KW"/>
</dbReference>
<dbReference type="SUPFAM" id="SSF47384">
    <property type="entry name" value="Homodimeric domain of signal transducing histidine kinase"/>
    <property type="match status" value="1"/>
</dbReference>
<feature type="domain" description="CheW-like" evidence="16">
    <location>
        <begin position="610"/>
        <end position="759"/>
    </location>
</feature>
<keyword evidence="7 13" id="KW-0597">Phosphoprotein</keyword>
<evidence type="ECO:0000256" key="2">
    <source>
        <dbReference type="ARBA" id="ARBA00004496"/>
    </source>
</evidence>
<evidence type="ECO:0000256" key="11">
    <source>
        <dbReference type="ARBA" id="ARBA00022840"/>
    </source>
</evidence>
<evidence type="ECO:0000256" key="8">
    <source>
        <dbReference type="ARBA" id="ARBA00022679"/>
    </source>
</evidence>
<dbReference type="EnsemblBacteria" id="CAI49177">
    <property type="protein sequence ID" value="CAI49177"/>
    <property type="gene ID" value="NP_2172A"/>
</dbReference>